<feature type="region of interest" description="Disordered" evidence="1">
    <location>
        <begin position="457"/>
        <end position="493"/>
    </location>
</feature>
<dbReference type="AlphaFoldDB" id="A0A5R9PID5"/>
<dbReference type="Proteomes" id="UP000308508">
    <property type="component" value="Unassembled WGS sequence"/>
</dbReference>
<gene>
    <name evidence="3" type="ORF">E5S66_07640</name>
</gene>
<accession>A0A5R9PID5</accession>
<keyword evidence="4" id="KW-1185">Reference proteome</keyword>
<keyword evidence="2" id="KW-1133">Transmembrane helix</keyword>
<sequence>MSADALPHAAWRAARLRALTILVAFALPWLAALAACTLRFGGRTPALLVVGIGLLLLAFVAVLQWRRLDLRWLLRALNARSDMEDSADLLAAPPAGGALQQLQRQRLQQRLAAHPADLRIAWPWPRLAASTLAAALLLASALLWPQRAPDSSARVAPAASIKASPLRLTSSQLQLTPPRYTGLPVRRVSALSASAPQGTQLRWMLAFNGTPDRVALVFLDGRRLPLQPRDGGWQAGLRLDASVLYRIELDGRLLDAGKPHRLDALPDRPPQLKVLAPARSLSIAPPGQPGWELAFEVEDDYGVATQATLQLTLAQGSGENISFREISLPLRGQGTPLRRRFNHRLALAPLGLQPGDDLIARLVAQDNRSPQPQVVRSPALILRLQAAASEEPSGIEGVVKRVLPAYFRSQRQIILDAEALLKQKPKLAAERYLQKSDALGVDQRILRLRYGQFLGEEAEDGPTLPTADAGGHDAEDGGDHAGHDHPAPAPATTFGQDVDLLETYGHTHDHAEAATLLDPQTRATLKLALDQMWQSELQLRQGHPERALPFAYKALGYIKQVQQAERIYLARVGPQLPPIDEGRRLGGKREGLASRPDPLRAAPPVDADITTLWQQLDAAPARAVPTQSLAALQAWLRRHGQRAADPLALQAALDALQRDPACAACRDHLRALLWPLLPTPTAAVARRPAPDAQGRRYLDALDAEAKR</sequence>
<evidence type="ECO:0000313" key="3">
    <source>
        <dbReference type="EMBL" id="TLX22370.1"/>
    </source>
</evidence>
<keyword evidence="2" id="KW-0812">Transmembrane</keyword>
<evidence type="ECO:0000256" key="2">
    <source>
        <dbReference type="SAM" id="Phobius"/>
    </source>
</evidence>
<keyword evidence="2" id="KW-0472">Membrane</keyword>
<name>A0A5R9PID5_9GAMM</name>
<reference evidence="3 4" key="1">
    <citation type="submission" date="2019-04" db="EMBL/GenBank/DDBJ databases">
        <authorList>
            <person name="Grouzdev D.S."/>
            <person name="Nazina T.N."/>
        </authorList>
    </citation>
    <scope>NUCLEOTIDE SEQUENCE [LARGE SCALE GENOMIC DNA]</scope>
    <source>
        <strain evidence="3 4">SHC 3-19</strain>
    </source>
</reference>
<proteinExistence type="predicted"/>
<comment type="caution">
    <text evidence="3">The sequence shown here is derived from an EMBL/GenBank/DDBJ whole genome shotgun (WGS) entry which is preliminary data.</text>
</comment>
<dbReference type="STRING" id="1123377.GCA_000423885_02170"/>
<organism evidence="3 4">
    <name type="scientific">Thermomonas fusca</name>
    <dbReference type="NCBI Taxonomy" id="215690"/>
    <lineage>
        <taxon>Bacteria</taxon>
        <taxon>Pseudomonadati</taxon>
        <taxon>Pseudomonadota</taxon>
        <taxon>Gammaproteobacteria</taxon>
        <taxon>Lysobacterales</taxon>
        <taxon>Lysobacteraceae</taxon>
        <taxon>Thermomonas</taxon>
    </lineage>
</organism>
<evidence type="ECO:0000256" key="1">
    <source>
        <dbReference type="SAM" id="MobiDB-lite"/>
    </source>
</evidence>
<protein>
    <recommendedName>
        <fullName evidence="5">DUF4175 family protein</fullName>
    </recommendedName>
</protein>
<feature type="region of interest" description="Disordered" evidence="1">
    <location>
        <begin position="580"/>
        <end position="603"/>
    </location>
</feature>
<dbReference type="EMBL" id="SROY01000002">
    <property type="protein sequence ID" value="TLX22370.1"/>
    <property type="molecule type" value="Genomic_DNA"/>
</dbReference>
<feature type="compositionally biased region" description="Basic and acidic residues" evidence="1">
    <location>
        <begin position="580"/>
        <end position="592"/>
    </location>
</feature>
<dbReference type="RefSeq" id="WP_138348642.1">
    <property type="nucleotide sequence ID" value="NZ_SROY01000002.1"/>
</dbReference>
<feature type="transmembrane region" description="Helical" evidence="2">
    <location>
        <begin position="44"/>
        <end position="65"/>
    </location>
</feature>
<feature type="compositionally biased region" description="Basic and acidic residues" evidence="1">
    <location>
        <begin position="470"/>
        <end position="486"/>
    </location>
</feature>
<evidence type="ECO:0000313" key="4">
    <source>
        <dbReference type="Proteomes" id="UP000308508"/>
    </source>
</evidence>
<evidence type="ECO:0008006" key="5">
    <source>
        <dbReference type="Google" id="ProtNLM"/>
    </source>
</evidence>